<feature type="repeat" description="ANK" evidence="1">
    <location>
        <begin position="214"/>
        <end position="246"/>
    </location>
</feature>
<dbReference type="Pfam" id="PF01424">
    <property type="entry name" value="R3H"/>
    <property type="match status" value="1"/>
</dbReference>
<reference evidence="3 4" key="1">
    <citation type="submission" date="2024-06" db="EMBL/GenBank/DDBJ databases">
        <authorList>
            <person name="Kraege A."/>
            <person name="Thomma B."/>
        </authorList>
    </citation>
    <scope>NUCLEOTIDE SEQUENCE [LARGE SCALE GENOMIC DNA]</scope>
</reference>
<keyword evidence="1" id="KW-0040">ANK repeat</keyword>
<dbReference type="InterPro" id="IPR002110">
    <property type="entry name" value="Ankyrin_rpt"/>
</dbReference>
<name>A0ABP1FXU6_9CHLO</name>
<protein>
    <submittedName>
        <fullName evidence="3">G7441 protein</fullName>
    </submittedName>
</protein>
<dbReference type="Pfam" id="PF13637">
    <property type="entry name" value="Ank_4"/>
    <property type="match status" value="1"/>
</dbReference>
<gene>
    <name evidence="3" type="primary">g7441</name>
    <name evidence="3" type="ORF">VP750_LOCUS6369</name>
</gene>
<feature type="domain" description="R3H" evidence="2">
    <location>
        <begin position="40"/>
        <end position="111"/>
    </location>
</feature>
<dbReference type="PROSITE" id="PS51061">
    <property type="entry name" value="R3H"/>
    <property type="match status" value="1"/>
</dbReference>
<evidence type="ECO:0000313" key="3">
    <source>
        <dbReference type="EMBL" id="CAL5224710.1"/>
    </source>
</evidence>
<dbReference type="InterPro" id="IPR036770">
    <property type="entry name" value="Ankyrin_rpt-contain_sf"/>
</dbReference>
<dbReference type="Gene3D" id="1.25.40.20">
    <property type="entry name" value="Ankyrin repeat-containing domain"/>
    <property type="match status" value="1"/>
</dbReference>
<accession>A0ABP1FXU6</accession>
<dbReference type="SUPFAM" id="SSF48403">
    <property type="entry name" value="Ankyrin repeat"/>
    <property type="match status" value="1"/>
</dbReference>
<keyword evidence="4" id="KW-1185">Reference proteome</keyword>
<dbReference type="Proteomes" id="UP001497392">
    <property type="component" value="Unassembled WGS sequence"/>
</dbReference>
<dbReference type="EMBL" id="CAXHTA020000011">
    <property type="protein sequence ID" value="CAL5224710.1"/>
    <property type="molecule type" value="Genomic_DNA"/>
</dbReference>
<dbReference type="InterPro" id="IPR001374">
    <property type="entry name" value="R3H_dom"/>
</dbReference>
<comment type="caution">
    <text evidence="3">The sequence shown here is derived from an EMBL/GenBank/DDBJ whole genome shotgun (WGS) entry which is preliminary data.</text>
</comment>
<evidence type="ECO:0000313" key="4">
    <source>
        <dbReference type="Proteomes" id="UP001497392"/>
    </source>
</evidence>
<sequence>MSVKANVDTLSAFEVRGFDADMSHSEDEHDRSGSAEQPVVLADGEVLPEVLAWFRDVSDTDRDAALIFPPSLSKEQRAAIHTLVQTVGLGALASVSKGLGESRHITVVRTGHEDSTSQDQLDEIQRHKAIWIFRRARSSGLKTSRDEIAEMVLHGCLTPVLEQLWEQGRAKQKLVIRLCDTVVDGSPEDLKELLGAEKTSHRDVLREGICDLLTMRAPLHCAARLGKVLQLELLLEAGAPVDCLDGHGWTALQVARQHPEQWNSVRLHAIPKHLSRQDYRRAMFRQPLGS</sequence>
<dbReference type="SUPFAM" id="SSF82708">
    <property type="entry name" value="R3H domain"/>
    <property type="match status" value="1"/>
</dbReference>
<dbReference type="PROSITE" id="PS50088">
    <property type="entry name" value="ANK_REPEAT"/>
    <property type="match status" value="1"/>
</dbReference>
<dbReference type="Gene3D" id="3.30.1370.50">
    <property type="entry name" value="R3H-like domain"/>
    <property type="match status" value="1"/>
</dbReference>
<evidence type="ECO:0000259" key="2">
    <source>
        <dbReference type="PROSITE" id="PS51061"/>
    </source>
</evidence>
<proteinExistence type="predicted"/>
<dbReference type="InterPro" id="IPR036867">
    <property type="entry name" value="R3H_dom_sf"/>
</dbReference>
<organism evidence="3 4">
    <name type="scientific">Coccomyxa viridis</name>
    <dbReference type="NCBI Taxonomy" id="1274662"/>
    <lineage>
        <taxon>Eukaryota</taxon>
        <taxon>Viridiplantae</taxon>
        <taxon>Chlorophyta</taxon>
        <taxon>core chlorophytes</taxon>
        <taxon>Trebouxiophyceae</taxon>
        <taxon>Trebouxiophyceae incertae sedis</taxon>
        <taxon>Coccomyxaceae</taxon>
        <taxon>Coccomyxa</taxon>
    </lineage>
</organism>
<dbReference type="PROSITE" id="PS50297">
    <property type="entry name" value="ANK_REP_REGION"/>
    <property type="match status" value="1"/>
</dbReference>
<evidence type="ECO:0000256" key="1">
    <source>
        <dbReference type="PROSITE-ProRule" id="PRU00023"/>
    </source>
</evidence>